<keyword evidence="3" id="KW-1185">Reference proteome</keyword>
<evidence type="ECO:0000313" key="3">
    <source>
        <dbReference type="Proteomes" id="UP000653231"/>
    </source>
</evidence>
<protein>
    <submittedName>
        <fullName evidence="2">Maleylpyruvate isomerase family mycothiol-dependent enzyme</fullName>
    </submittedName>
</protein>
<comment type="caution">
    <text evidence="2">The sequence shown here is derived from an EMBL/GenBank/DDBJ whole genome shotgun (WGS) entry which is preliminary data.</text>
</comment>
<dbReference type="SUPFAM" id="SSF109854">
    <property type="entry name" value="DinB/YfiT-like putative metalloenzymes"/>
    <property type="match status" value="1"/>
</dbReference>
<reference evidence="2 3" key="1">
    <citation type="submission" date="2020-09" db="EMBL/GenBank/DDBJ databases">
        <title>Actinomycete isolated from the Camponotus japonicus Mayr.</title>
        <authorList>
            <person name="Gong X."/>
        </authorList>
    </citation>
    <scope>NUCLEOTIDE SEQUENCE [LARGE SCALE GENOMIC DNA]</scope>
    <source>
        <strain evidence="2 3">2C-HV3</strain>
    </source>
</reference>
<evidence type="ECO:0000313" key="2">
    <source>
        <dbReference type="EMBL" id="MBD3142760.1"/>
    </source>
</evidence>
<dbReference type="InterPro" id="IPR017517">
    <property type="entry name" value="Maleyloyr_isom"/>
</dbReference>
<name>A0ABR8KVK6_9ACTN</name>
<evidence type="ECO:0000259" key="1">
    <source>
        <dbReference type="Pfam" id="PF11716"/>
    </source>
</evidence>
<accession>A0ABR8KVK6</accession>
<dbReference type="InterPro" id="IPR024344">
    <property type="entry name" value="MDMPI_metal-binding"/>
</dbReference>
<organism evidence="2 3">
    <name type="scientific">Microbispora bryophytorum subsp. camponoti</name>
    <dbReference type="NCBI Taxonomy" id="1677852"/>
    <lineage>
        <taxon>Bacteria</taxon>
        <taxon>Bacillati</taxon>
        <taxon>Actinomycetota</taxon>
        <taxon>Actinomycetes</taxon>
        <taxon>Streptosporangiales</taxon>
        <taxon>Streptosporangiaceae</taxon>
        <taxon>Microbispora</taxon>
    </lineage>
</organism>
<dbReference type="Gene3D" id="3.30.1050.20">
    <property type="match status" value="1"/>
</dbReference>
<keyword evidence="2" id="KW-0413">Isomerase</keyword>
<dbReference type="Gene3D" id="1.20.120.450">
    <property type="entry name" value="dinb family like domain"/>
    <property type="match status" value="1"/>
</dbReference>
<sequence length="233" mass="24337">MTAPALARVEEGTALFENTLGGIGDAGLDEPSALPGWRRREVVAHVACNADALVNLLGWARTGVENPMYSSPRQRTADIEAGAALPAGDLRAKLAVANARLARELAAMPAAAWDAEVRTARGRIVPASEVVWMRTREVWVHTADLGAGVSLRGFPADLLRALAADAVAGLSGNAEVPLVTLTTTDTGDRFELGMRESSPPVATVPVHGELAEVTAYLLGRPSVVAGPPLPGWL</sequence>
<dbReference type="GO" id="GO:0016853">
    <property type="term" value="F:isomerase activity"/>
    <property type="evidence" value="ECO:0007669"/>
    <property type="project" value="UniProtKB-KW"/>
</dbReference>
<proteinExistence type="predicted"/>
<dbReference type="NCBIfam" id="TIGR03083">
    <property type="entry name" value="maleylpyruvate isomerase family mycothiol-dependent enzyme"/>
    <property type="match status" value="1"/>
</dbReference>
<dbReference type="Proteomes" id="UP000653231">
    <property type="component" value="Unassembled WGS sequence"/>
</dbReference>
<dbReference type="EMBL" id="JACXRZ010000004">
    <property type="protein sequence ID" value="MBD3142760.1"/>
    <property type="molecule type" value="Genomic_DNA"/>
</dbReference>
<dbReference type="RefSeq" id="WP_191050547.1">
    <property type="nucleotide sequence ID" value="NZ_JACXRZ010000004.1"/>
</dbReference>
<gene>
    <name evidence="2" type="ORF">IEQ31_06115</name>
</gene>
<dbReference type="InterPro" id="IPR034660">
    <property type="entry name" value="DinB/YfiT-like"/>
</dbReference>
<feature type="domain" description="Mycothiol-dependent maleylpyruvate isomerase metal-binding" evidence="1">
    <location>
        <begin position="11"/>
        <end position="145"/>
    </location>
</feature>
<dbReference type="Pfam" id="PF11716">
    <property type="entry name" value="MDMPI_N"/>
    <property type="match status" value="1"/>
</dbReference>